<dbReference type="HOGENOM" id="CLU_034528_1_0_5"/>
<feature type="domain" description="PBP" evidence="9">
    <location>
        <begin position="17"/>
        <end position="303"/>
    </location>
</feature>
<evidence type="ECO:0000256" key="4">
    <source>
        <dbReference type="ARBA" id="ARBA00021889"/>
    </source>
</evidence>
<name>Q20WP1_RHOPB</name>
<feature type="chain" id="PRO_5004199758" description="Phosphate-binding protein PstS" evidence="8">
    <location>
        <begin position="22"/>
        <end position="336"/>
    </location>
</feature>
<comment type="subunit">
    <text evidence="3 7">The complex is composed of two ATP-binding proteins (PstB), two transmembrane proteins (PstC and PstA) and a solute-binding protein (PstS).</text>
</comment>
<evidence type="ECO:0000313" key="10">
    <source>
        <dbReference type="EMBL" id="ABD90445.1"/>
    </source>
</evidence>
<evidence type="ECO:0000256" key="5">
    <source>
        <dbReference type="ARBA" id="ARBA00022448"/>
    </source>
</evidence>
<dbReference type="EMBL" id="CP000301">
    <property type="protein sequence ID" value="ABD90445.1"/>
    <property type="molecule type" value="Genomic_DNA"/>
</dbReference>
<evidence type="ECO:0000259" key="9">
    <source>
        <dbReference type="Pfam" id="PF12849"/>
    </source>
</evidence>
<dbReference type="PANTHER" id="PTHR42996:SF1">
    <property type="entry name" value="PHOSPHATE-BINDING PROTEIN PSTS"/>
    <property type="match status" value="1"/>
</dbReference>
<dbReference type="NCBIfam" id="NF008171">
    <property type="entry name" value="PRK10918.1"/>
    <property type="match status" value="1"/>
</dbReference>
<accession>Q20WP1</accession>
<dbReference type="InterPro" id="IPR050962">
    <property type="entry name" value="Phosphate-bind_PstS"/>
</dbReference>
<dbReference type="InterPro" id="IPR024370">
    <property type="entry name" value="PBP_domain"/>
</dbReference>
<gene>
    <name evidence="10" type="ordered locus">RPC_4923</name>
</gene>
<dbReference type="STRING" id="316056.RPC_4923"/>
<comment type="similarity">
    <text evidence="2 7">Belongs to the PstS family.</text>
</comment>
<dbReference type="AlphaFoldDB" id="Q20WP1"/>
<dbReference type="OrthoDB" id="9801510at2"/>
<dbReference type="eggNOG" id="COG0226">
    <property type="taxonomic scope" value="Bacteria"/>
</dbReference>
<keyword evidence="6 7" id="KW-0592">Phosphate transport</keyword>
<evidence type="ECO:0000256" key="3">
    <source>
        <dbReference type="ARBA" id="ARBA00011529"/>
    </source>
</evidence>
<evidence type="ECO:0000256" key="8">
    <source>
        <dbReference type="SAM" id="SignalP"/>
    </source>
</evidence>
<dbReference type="RefSeq" id="WP_011475321.1">
    <property type="nucleotide sequence ID" value="NC_007925.1"/>
</dbReference>
<dbReference type="PANTHER" id="PTHR42996">
    <property type="entry name" value="PHOSPHATE-BINDING PROTEIN PSTS"/>
    <property type="match status" value="1"/>
</dbReference>
<comment type="function">
    <text evidence="1 7">Part of the ABC transporter complex PstSACB involved in phosphate import.</text>
</comment>
<evidence type="ECO:0000256" key="1">
    <source>
        <dbReference type="ARBA" id="ARBA00002841"/>
    </source>
</evidence>
<organism evidence="10">
    <name type="scientific">Rhodopseudomonas palustris (strain BisB18)</name>
    <dbReference type="NCBI Taxonomy" id="316056"/>
    <lineage>
        <taxon>Bacteria</taxon>
        <taxon>Pseudomonadati</taxon>
        <taxon>Pseudomonadota</taxon>
        <taxon>Alphaproteobacteria</taxon>
        <taxon>Hyphomicrobiales</taxon>
        <taxon>Nitrobacteraceae</taxon>
        <taxon>Rhodopseudomonas</taxon>
    </lineage>
</organism>
<dbReference type="GO" id="GO:0042301">
    <property type="term" value="F:phosphate ion binding"/>
    <property type="evidence" value="ECO:0007669"/>
    <property type="project" value="InterPro"/>
</dbReference>
<dbReference type="SUPFAM" id="SSF53850">
    <property type="entry name" value="Periplasmic binding protein-like II"/>
    <property type="match status" value="1"/>
</dbReference>
<protein>
    <recommendedName>
        <fullName evidence="4 7">Phosphate-binding protein PstS</fullName>
    </recommendedName>
</protein>
<dbReference type="NCBIfam" id="TIGR00975">
    <property type="entry name" value="3a0107s03"/>
    <property type="match status" value="1"/>
</dbReference>
<dbReference type="PIRSF" id="PIRSF002756">
    <property type="entry name" value="PstS"/>
    <property type="match status" value="1"/>
</dbReference>
<sequence>MNFFKAIVAAGLVAASTSAFAADITGAGATFPFPVYSKWADLYKKETGNGLNYQSIGSGAGIKQIQAKTVTFGATDAPLKAEQLEKDGLVQWPQVMGAIVPVVNLEGIKPGELVFDGETLANIYLGKITKWNDPAIAKLNPKLKLPTDAITVVRRSDGSGTTFNFTDYLSKASADWKTKVGSGTAVEWPVGVGAKGNEGVAGNISQTKNSIGYVEYAYAKQNKLTYAGLINKAGKTVQPTVAAFQAAASNADWAKAPGYYLILTDQPGEASWPITAATFILMHKEPADKAASAEAIKFFKWAFEKGDKAAEELDYIPMPAAVVKQIEKTWSADIKS</sequence>
<dbReference type="CDD" id="cd13565">
    <property type="entry name" value="PBP2_PstS"/>
    <property type="match status" value="1"/>
</dbReference>
<reference evidence="10" key="1">
    <citation type="submission" date="2006-03" db="EMBL/GenBank/DDBJ databases">
        <title>Complete sequence of Rhodopseudomonas palustris BisB18.</title>
        <authorList>
            <consortium name="US DOE Joint Genome Institute"/>
            <person name="Copeland A."/>
            <person name="Lucas S."/>
            <person name="Lapidus A."/>
            <person name="Barry K."/>
            <person name="Detter J.C."/>
            <person name="Glavina del Rio T."/>
            <person name="Hammon N."/>
            <person name="Israni S."/>
            <person name="Dalin E."/>
            <person name="Tice H."/>
            <person name="Pitluck S."/>
            <person name="Chain P."/>
            <person name="Malfatti S."/>
            <person name="Shin M."/>
            <person name="Vergez L."/>
            <person name="Schmutz J."/>
            <person name="Larimer F."/>
            <person name="Land M."/>
            <person name="Hauser L."/>
            <person name="Pelletier D.A."/>
            <person name="Kyrpides N."/>
            <person name="Anderson I."/>
            <person name="Oda Y."/>
            <person name="Harwood C.S."/>
            <person name="Richardson P."/>
        </authorList>
    </citation>
    <scope>NUCLEOTIDE SEQUENCE [LARGE SCALE GENOMIC DNA]</scope>
    <source>
        <strain evidence="10">BisB18</strain>
    </source>
</reference>
<dbReference type="GO" id="GO:0035435">
    <property type="term" value="P:phosphate ion transmembrane transport"/>
    <property type="evidence" value="ECO:0007669"/>
    <property type="project" value="InterPro"/>
</dbReference>
<dbReference type="Gene3D" id="3.40.190.10">
    <property type="entry name" value="Periplasmic binding protein-like II"/>
    <property type="match status" value="2"/>
</dbReference>
<feature type="signal peptide" evidence="8">
    <location>
        <begin position="1"/>
        <end position="21"/>
    </location>
</feature>
<dbReference type="InterPro" id="IPR005673">
    <property type="entry name" value="ABC_phos-bd_PstS"/>
</dbReference>
<evidence type="ECO:0000256" key="7">
    <source>
        <dbReference type="PIRNR" id="PIRNR002756"/>
    </source>
</evidence>
<evidence type="ECO:0000256" key="6">
    <source>
        <dbReference type="ARBA" id="ARBA00022592"/>
    </source>
</evidence>
<dbReference type="GO" id="GO:0043190">
    <property type="term" value="C:ATP-binding cassette (ABC) transporter complex"/>
    <property type="evidence" value="ECO:0007669"/>
    <property type="project" value="InterPro"/>
</dbReference>
<keyword evidence="5 7" id="KW-0813">Transport</keyword>
<keyword evidence="8" id="KW-0732">Signal</keyword>
<proteinExistence type="inferred from homology"/>
<dbReference type="Pfam" id="PF12849">
    <property type="entry name" value="PBP_like_2"/>
    <property type="match status" value="1"/>
</dbReference>
<dbReference type="KEGG" id="rpc:RPC_4923"/>
<evidence type="ECO:0000256" key="2">
    <source>
        <dbReference type="ARBA" id="ARBA00008725"/>
    </source>
</evidence>